<accession>A0A1Y1QVM9</accession>
<dbReference type="EMBL" id="MTEJ01000021">
    <property type="protein sequence ID" value="OQX14937.1"/>
    <property type="molecule type" value="Genomic_DNA"/>
</dbReference>
<dbReference type="InterPro" id="IPR005467">
    <property type="entry name" value="His_kinase_dom"/>
</dbReference>
<proteinExistence type="predicted"/>
<dbReference type="EC" id="2.7.13.3" evidence="2"/>
<sequence>MNSTLELVSVQYALALLIGQDLDLRSMLRKFLPPALKLLNCRSGYIWLHNGITPSESHTTPAPTYSYPAVRGSIEQDSPLLATRIQQIASQQWRVKRPGEILTLDANHYHFMPLGDNGLLVLVRDPPLPETYLLALGLVLKRLETACLACQQHAFLEEARAEALKAKAHAEQASKAKSEFLAMISHEIRTPMNGIIGLTDLMLYSEVSETQREYLGMIKSSSNALLDIINEILDFSRIEAGSFDLINAPFALRPLLQDTFTPLRMQALEKQLDFHWEVAADVPDLIAGDSGRLRQVMINLVGNAIKFTERGAIRITISEQSGAPNDKVRLLFAVHDTGIGISPERQASIFQPFQQADNSITRRYGGTGLGLTISAQLIGMMGGHLQVESDAGQGSIFHFDLLLEVAAQAVQPQPVTTSALALSTRPLHVLLAEDNPVNRMLAVRLLNKAGHQVTVAENGREALQAWEINPPDVILMDVQMPEMDGLEATRLIRTAEQHQQLARTPIIALTANAMHSDKMHCLQTGMDDFLSKPFKVQALLEVLQRACPVSAVP</sequence>
<keyword evidence="3 11" id="KW-0597">Phosphoprotein</keyword>
<dbReference type="Gene3D" id="3.40.50.2300">
    <property type="match status" value="1"/>
</dbReference>
<dbReference type="Pfam" id="PF00072">
    <property type="entry name" value="Response_reg"/>
    <property type="match status" value="1"/>
</dbReference>
<feature type="domain" description="Response regulatory" evidence="13">
    <location>
        <begin position="428"/>
        <end position="547"/>
    </location>
</feature>
<dbReference type="GO" id="GO:0000155">
    <property type="term" value="F:phosphorelay sensor kinase activity"/>
    <property type="evidence" value="ECO:0007669"/>
    <property type="project" value="InterPro"/>
</dbReference>
<dbReference type="InterPro" id="IPR036097">
    <property type="entry name" value="HisK_dim/P_sf"/>
</dbReference>
<dbReference type="PANTHER" id="PTHR45339:SF1">
    <property type="entry name" value="HYBRID SIGNAL TRANSDUCTION HISTIDINE KINASE J"/>
    <property type="match status" value="1"/>
</dbReference>
<dbReference type="SUPFAM" id="SSF52172">
    <property type="entry name" value="CheY-like"/>
    <property type="match status" value="1"/>
</dbReference>
<evidence type="ECO:0000256" key="8">
    <source>
        <dbReference type="ARBA" id="ARBA00023012"/>
    </source>
</evidence>
<dbReference type="InterPro" id="IPR004358">
    <property type="entry name" value="Sig_transdc_His_kin-like_C"/>
</dbReference>
<evidence type="ECO:0000256" key="5">
    <source>
        <dbReference type="ARBA" id="ARBA00022741"/>
    </source>
</evidence>
<dbReference type="FunFam" id="3.30.565.10:FF:000010">
    <property type="entry name" value="Sensor histidine kinase RcsC"/>
    <property type="match status" value="1"/>
</dbReference>
<gene>
    <name evidence="14" type="ORF">BWK73_08140</name>
</gene>
<dbReference type="SUPFAM" id="SSF47384">
    <property type="entry name" value="Homodimeric domain of signal transducing histidine kinase"/>
    <property type="match status" value="1"/>
</dbReference>
<dbReference type="InterPro" id="IPR001789">
    <property type="entry name" value="Sig_transdc_resp-reg_receiver"/>
</dbReference>
<evidence type="ECO:0000256" key="9">
    <source>
        <dbReference type="ARBA" id="ARBA00064003"/>
    </source>
</evidence>
<evidence type="ECO:0000256" key="6">
    <source>
        <dbReference type="ARBA" id="ARBA00022777"/>
    </source>
</evidence>
<dbReference type="SMART" id="SM00387">
    <property type="entry name" value="HATPase_c"/>
    <property type="match status" value="1"/>
</dbReference>
<comment type="subunit">
    <text evidence="9">At low DSF concentrations, interacts with RpfF.</text>
</comment>
<protein>
    <recommendedName>
        <fullName evidence="10">Sensory/regulatory protein RpfC</fullName>
        <ecNumber evidence="2">2.7.13.3</ecNumber>
    </recommendedName>
</protein>
<dbReference type="CDD" id="cd00082">
    <property type="entry name" value="HisKA"/>
    <property type="match status" value="1"/>
</dbReference>
<dbReference type="SMART" id="SM00388">
    <property type="entry name" value="HisKA"/>
    <property type="match status" value="1"/>
</dbReference>
<keyword evidence="4" id="KW-0808">Transferase</keyword>
<dbReference type="PROSITE" id="PS50109">
    <property type="entry name" value="HIS_KIN"/>
    <property type="match status" value="1"/>
</dbReference>
<dbReference type="CDD" id="cd17546">
    <property type="entry name" value="REC_hyHK_CKI1_RcsC-like"/>
    <property type="match status" value="1"/>
</dbReference>
<reference evidence="14 15" key="1">
    <citation type="submission" date="2017-01" db="EMBL/GenBank/DDBJ databases">
        <title>Novel large sulfur bacteria in the metagenomes of groundwater-fed chemosynthetic microbial mats in the Lake Huron basin.</title>
        <authorList>
            <person name="Sharrar A.M."/>
            <person name="Flood B.E."/>
            <person name="Bailey J.V."/>
            <person name="Jones D.S."/>
            <person name="Biddanda B."/>
            <person name="Ruberg S.A."/>
            <person name="Marcus D.N."/>
            <person name="Dick G.J."/>
        </authorList>
    </citation>
    <scope>NUCLEOTIDE SEQUENCE [LARGE SCALE GENOMIC DNA]</scope>
    <source>
        <strain evidence="14">A8</strain>
    </source>
</reference>
<feature type="domain" description="Histidine kinase" evidence="12">
    <location>
        <begin position="183"/>
        <end position="405"/>
    </location>
</feature>
<dbReference type="GO" id="GO:0005524">
    <property type="term" value="F:ATP binding"/>
    <property type="evidence" value="ECO:0007669"/>
    <property type="project" value="UniProtKB-KW"/>
</dbReference>
<dbReference type="SUPFAM" id="SSF55874">
    <property type="entry name" value="ATPase domain of HSP90 chaperone/DNA topoisomerase II/histidine kinase"/>
    <property type="match status" value="1"/>
</dbReference>
<comment type="caution">
    <text evidence="14">The sequence shown here is derived from an EMBL/GenBank/DDBJ whole genome shotgun (WGS) entry which is preliminary data.</text>
</comment>
<evidence type="ECO:0000256" key="10">
    <source>
        <dbReference type="ARBA" id="ARBA00068150"/>
    </source>
</evidence>
<evidence type="ECO:0000256" key="4">
    <source>
        <dbReference type="ARBA" id="ARBA00022679"/>
    </source>
</evidence>
<dbReference type="Pfam" id="PF00512">
    <property type="entry name" value="HisKA"/>
    <property type="match status" value="1"/>
</dbReference>
<evidence type="ECO:0000313" key="14">
    <source>
        <dbReference type="EMBL" id="OQX14937.1"/>
    </source>
</evidence>
<dbReference type="InterPro" id="IPR036890">
    <property type="entry name" value="HATPase_C_sf"/>
</dbReference>
<dbReference type="FunFam" id="1.10.287.130:FF:000002">
    <property type="entry name" value="Two-component osmosensing histidine kinase"/>
    <property type="match status" value="1"/>
</dbReference>
<organism evidence="14 15">
    <name type="scientific">Thiothrix lacustris</name>
    <dbReference type="NCBI Taxonomy" id="525917"/>
    <lineage>
        <taxon>Bacteria</taxon>
        <taxon>Pseudomonadati</taxon>
        <taxon>Pseudomonadota</taxon>
        <taxon>Gammaproteobacteria</taxon>
        <taxon>Thiotrichales</taxon>
        <taxon>Thiotrichaceae</taxon>
        <taxon>Thiothrix</taxon>
    </lineage>
</organism>
<evidence type="ECO:0000256" key="3">
    <source>
        <dbReference type="ARBA" id="ARBA00022553"/>
    </source>
</evidence>
<dbReference type="AlphaFoldDB" id="A0A1Y1QVM9"/>
<keyword evidence="5" id="KW-0547">Nucleotide-binding</keyword>
<evidence type="ECO:0000256" key="7">
    <source>
        <dbReference type="ARBA" id="ARBA00022840"/>
    </source>
</evidence>
<dbReference type="CDD" id="cd16922">
    <property type="entry name" value="HATPase_EvgS-ArcB-TorS-like"/>
    <property type="match status" value="1"/>
</dbReference>
<dbReference type="SMART" id="SM00448">
    <property type="entry name" value="REC"/>
    <property type="match status" value="1"/>
</dbReference>
<dbReference type="PANTHER" id="PTHR45339">
    <property type="entry name" value="HYBRID SIGNAL TRANSDUCTION HISTIDINE KINASE J"/>
    <property type="match status" value="1"/>
</dbReference>
<evidence type="ECO:0000259" key="13">
    <source>
        <dbReference type="PROSITE" id="PS50110"/>
    </source>
</evidence>
<keyword evidence="7" id="KW-0067">ATP-binding</keyword>
<evidence type="ECO:0000256" key="11">
    <source>
        <dbReference type="PROSITE-ProRule" id="PRU00169"/>
    </source>
</evidence>
<dbReference type="Proteomes" id="UP000192491">
    <property type="component" value="Unassembled WGS sequence"/>
</dbReference>
<dbReference type="PRINTS" id="PR00344">
    <property type="entry name" value="BCTRLSENSOR"/>
</dbReference>
<evidence type="ECO:0000313" key="15">
    <source>
        <dbReference type="Proteomes" id="UP000192491"/>
    </source>
</evidence>
<dbReference type="Gene3D" id="1.10.287.130">
    <property type="match status" value="1"/>
</dbReference>
<keyword evidence="6" id="KW-0418">Kinase</keyword>
<dbReference type="InterPro" id="IPR011006">
    <property type="entry name" value="CheY-like_superfamily"/>
</dbReference>
<name>A0A1Y1QVM9_9GAMM</name>
<dbReference type="Gene3D" id="3.30.565.10">
    <property type="entry name" value="Histidine kinase-like ATPase, C-terminal domain"/>
    <property type="match status" value="1"/>
</dbReference>
<evidence type="ECO:0000259" key="12">
    <source>
        <dbReference type="PROSITE" id="PS50109"/>
    </source>
</evidence>
<dbReference type="InterPro" id="IPR003661">
    <property type="entry name" value="HisK_dim/P_dom"/>
</dbReference>
<dbReference type="Pfam" id="PF02518">
    <property type="entry name" value="HATPase_c"/>
    <property type="match status" value="1"/>
</dbReference>
<evidence type="ECO:0000256" key="1">
    <source>
        <dbReference type="ARBA" id="ARBA00000085"/>
    </source>
</evidence>
<keyword evidence="8" id="KW-0902">Two-component regulatory system</keyword>
<feature type="modified residue" description="4-aspartylphosphate" evidence="11">
    <location>
        <position position="477"/>
    </location>
</feature>
<dbReference type="PROSITE" id="PS50110">
    <property type="entry name" value="RESPONSE_REGULATORY"/>
    <property type="match status" value="1"/>
</dbReference>
<comment type="catalytic activity">
    <reaction evidence="1">
        <text>ATP + protein L-histidine = ADP + protein N-phospho-L-histidine.</text>
        <dbReference type="EC" id="2.7.13.3"/>
    </reaction>
</comment>
<dbReference type="InterPro" id="IPR003594">
    <property type="entry name" value="HATPase_dom"/>
</dbReference>
<evidence type="ECO:0000256" key="2">
    <source>
        <dbReference type="ARBA" id="ARBA00012438"/>
    </source>
</evidence>